<dbReference type="PROSITE" id="PS00198">
    <property type="entry name" value="4FE4S_FER_1"/>
    <property type="match status" value="2"/>
</dbReference>
<reference evidence="6" key="1">
    <citation type="submission" date="2016-01" db="EMBL/GenBank/DDBJ databases">
        <authorList>
            <person name="Mitreva M."/>
            <person name="Pepin K.H."/>
            <person name="Mihindukulasuriya K.A."/>
            <person name="Fulton R."/>
            <person name="Fronick C."/>
            <person name="O'Laughlin M."/>
            <person name="Miner T."/>
            <person name="Herter B."/>
            <person name="Rosa B.A."/>
            <person name="Cordes M."/>
            <person name="Tomlinson C."/>
            <person name="Wollam A."/>
            <person name="Palsikar V.B."/>
            <person name="Mardis E.R."/>
            <person name="Wilson R.K."/>
        </authorList>
    </citation>
    <scope>NUCLEOTIDE SEQUENCE [LARGE SCALE GENOMIC DNA]</scope>
    <source>
        <strain evidence="6">DNF00896</strain>
    </source>
</reference>
<dbReference type="OrthoDB" id="9795302at2"/>
<dbReference type="EMBL" id="LSDA01000099">
    <property type="protein sequence ID" value="KXB56903.1"/>
    <property type="molecule type" value="Genomic_DNA"/>
</dbReference>
<organism evidence="5 6">
    <name type="scientific">Lachnoanaerobaculum saburreum</name>
    <dbReference type="NCBI Taxonomy" id="467210"/>
    <lineage>
        <taxon>Bacteria</taxon>
        <taxon>Bacillati</taxon>
        <taxon>Bacillota</taxon>
        <taxon>Clostridia</taxon>
        <taxon>Lachnospirales</taxon>
        <taxon>Lachnospiraceae</taxon>
        <taxon>Lachnoanaerobaculum</taxon>
    </lineage>
</organism>
<keyword evidence="1" id="KW-0479">Metal-binding</keyword>
<gene>
    <name evidence="5" type="ORF">HMPREF1866_01813</name>
</gene>
<evidence type="ECO:0000256" key="2">
    <source>
        <dbReference type="ARBA" id="ARBA00023004"/>
    </source>
</evidence>
<protein>
    <submittedName>
        <fullName evidence="5">Sulfite reductase, subunit A</fullName>
    </submittedName>
</protein>
<dbReference type="SUPFAM" id="SSF46548">
    <property type="entry name" value="alpha-helical ferredoxin"/>
    <property type="match status" value="1"/>
</dbReference>
<feature type="domain" description="4Fe-4S ferredoxin-type" evidence="4">
    <location>
        <begin position="301"/>
        <end position="329"/>
    </location>
</feature>
<proteinExistence type="predicted"/>
<evidence type="ECO:0000256" key="3">
    <source>
        <dbReference type="ARBA" id="ARBA00023014"/>
    </source>
</evidence>
<dbReference type="Pfam" id="PF17179">
    <property type="entry name" value="Fer4_22"/>
    <property type="match status" value="1"/>
</dbReference>
<dbReference type="PANTHER" id="PTHR40447">
    <property type="entry name" value="ANAEROBIC SULFITE REDUCTASE SUBUNIT A"/>
    <property type="match status" value="1"/>
</dbReference>
<keyword evidence="3" id="KW-0411">Iron-sulfur</keyword>
<dbReference type="Gene3D" id="1.10.1060.10">
    <property type="entry name" value="Alpha-helical ferredoxin"/>
    <property type="match status" value="1"/>
</dbReference>
<name>A0A133ZN72_9FIRM</name>
<sequence length="344" mass="39914">MGKKGFIFLPGGFNSVIEELSKKYRIYAPVLKEKEGRFTDTDVVRYDFVNEVADIELEKKSDYSFKEILTPLSQTLFFFTENDVKEANVDEREVLVFLRSCDLNALKRLDQIYLKNGREEDYFYARIRDKVKFVLMGCAHSYEDCFCVDMGTNRADDLDFSFSVDYVDNKFKCQLKDETLSSIFENNALKEEDVTPMFVTENETRVKLPGEVPLSIFTSDMWDEYTARCIGCGRCNYVCPTCTCYTMQDVYYTDNGKVGERRRVNASCMVDGYTNVAGGGEYRKKHGDRMRFKTMHKIYDFRKRFGYNMCVGCGRCDTVCPEYISFSNIINKVTAKVEEVQNEN</sequence>
<dbReference type="PROSITE" id="PS51379">
    <property type="entry name" value="4FE4S_FER_2"/>
    <property type="match status" value="2"/>
</dbReference>
<dbReference type="GO" id="GO:0046872">
    <property type="term" value="F:metal ion binding"/>
    <property type="evidence" value="ECO:0007669"/>
    <property type="project" value="UniProtKB-KW"/>
</dbReference>
<evidence type="ECO:0000313" key="5">
    <source>
        <dbReference type="EMBL" id="KXB56903.1"/>
    </source>
</evidence>
<dbReference type="InterPro" id="IPR014259">
    <property type="entry name" value="Sulphite_reductase_A"/>
</dbReference>
<dbReference type="STRING" id="467210.HMPREF1866_01813"/>
<accession>A0A133ZN72</accession>
<evidence type="ECO:0000313" key="6">
    <source>
        <dbReference type="Proteomes" id="UP000070394"/>
    </source>
</evidence>
<dbReference type="PANTHER" id="PTHR40447:SF1">
    <property type="entry name" value="ANAEROBIC SULFITE REDUCTASE SUBUNIT A"/>
    <property type="match status" value="1"/>
</dbReference>
<feature type="domain" description="4Fe-4S ferredoxin-type" evidence="4">
    <location>
        <begin position="218"/>
        <end position="250"/>
    </location>
</feature>
<dbReference type="RefSeq" id="WP_060931510.1">
    <property type="nucleotide sequence ID" value="NZ_KQ959833.1"/>
</dbReference>
<evidence type="ECO:0000259" key="4">
    <source>
        <dbReference type="PROSITE" id="PS51379"/>
    </source>
</evidence>
<dbReference type="AlphaFoldDB" id="A0A133ZN72"/>
<keyword evidence="6" id="KW-1185">Reference proteome</keyword>
<dbReference type="PATRIC" id="fig|467210.3.peg.1799"/>
<evidence type="ECO:0000256" key="1">
    <source>
        <dbReference type="ARBA" id="ARBA00022723"/>
    </source>
</evidence>
<dbReference type="NCBIfam" id="TIGR02910">
    <property type="entry name" value="sulfite_red_A"/>
    <property type="match status" value="1"/>
</dbReference>
<dbReference type="InterPro" id="IPR017896">
    <property type="entry name" value="4Fe4S_Fe-S-bd"/>
</dbReference>
<dbReference type="InterPro" id="IPR009051">
    <property type="entry name" value="Helical_ferredxn"/>
</dbReference>
<comment type="caution">
    <text evidence="5">The sequence shown here is derived from an EMBL/GenBank/DDBJ whole genome shotgun (WGS) entry which is preliminary data.</text>
</comment>
<dbReference type="GO" id="GO:0051536">
    <property type="term" value="F:iron-sulfur cluster binding"/>
    <property type="evidence" value="ECO:0007669"/>
    <property type="project" value="UniProtKB-KW"/>
</dbReference>
<dbReference type="Proteomes" id="UP000070394">
    <property type="component" value="Unassembled WGS sequence"/>
</dbReference>
<keyword evidence="2" id="KW-0408">Iron</keyword>
<dbReference type="InterPro" id="IPR017900">
    <property type="entry name" value="4Fe4S_Fe_S_CS"/>
</dbReference>